<dbReference type="EMBL" id="JAUSRF010000006">
    <property type="protein sequence ID" value="MDP9837588.1"/>
    <property type="molecule type" value="Genomic_DNA"/>
</dbReference>
<feature type="domain" description="HNH nuclease" evidence="1">
    <location>
        <begin position="36"/>
        <end position="96"/>
    </location>
</feature>
<evidence type="ECO:0000313" key="2">
    <source>
        <dbReference type="EMBL" id="MDP9837588.1"/>
    </source>
</evidence>
<evidence type="ECO:0000313" key="3">
    <source>
        <dbReference type="Proteomes" id="UP001241472"/>
    </source>
</evidence>
<keyword evidence="2" id="KW-0540">Nuclease</keyword>
<dbReference type="Proteomes" id="UP001241472">
    <property type="component" value="Unassembled WGS sequence"/>
</dbReference>
<comment type="caution">
    <text evidence="2">The sequence shown here is derived from an EMBL/GenBank/DDBJ whole genome shotgun (WGS) entry which is preliminary data.</text>
</comment>
<dbReference type="GO" id="GO:0004519">
    <property type="term" value="F:endonuclease activity"/>
    <property type="evidence" value="ECO:0007669"/>
    <property type="project" value="UniProtKB-KW"/>
</dbReference>
<keyword evidence="3" id="KW-1185">Reference proteome</keyword>
<dbReference type="RefSeq" id="WP_306834441.1">
    <property type="nucleotide sequence ID" value="NZ_JAUSRF010000006.1"/>
</dbReference>
<organism evidence="2 3">
    <name type="scientific">Neorhizobium huautlense</name>
    <dbReference type="NCBI Taxonomy" id="67774"/>
    <lineage>
        <taxon>Bacteria</taxon>
        <taxon>Pseudomonadati</taxon>
        <taxon>Pseudomonadota</taxon>
        <taxon>Alphaproteobacteria</taxon>
        <taxon>Hyphomicrobiales</taxon>
        <taxon>Rhizobiaceae</taxon>
        <taxon>Rhizobium/Agrobacterium group</taxon>
        <taxon>Neorhizobium</taxon>
    </lineage>
</organism>
<keyword evidence="2" id="KW-0255">Endonuclease</keyword>
<protein>
    <submittedName>
        <fullName evidence="2">5-methylcytosine-specific restriction endonuclease McrA</fullName>
    </submittedName>
</protein>
<keyword evidence="2" id="KW-0378">Hydrolase</keyword>
<gene>
    <name evidence="2" type="ORF">J2T09_002340</name>
</gene>
<reference evidence="2 3" key="1">
    <citation type="submission" date="2023-07" db="EMBL/GenBank/DDBJ databases">
        <title>Sorghum-associated microbial communities from plants grown in Nebraska, USA.</title>
        <authorList>
            <person name="Schachtman D."/>
        </authorList>
    </citation>
    <scope>NUCLEOTIDE SEQUENCE [LARGE SCALE GENOMIC DNA]</scope>
    <source>
        <strain evidence="2 3">DS1307</strain>
    </source>
</reference>
<dbReference type="InterPro" id="IPR003615">
    <property type="entry name" value="HNH_nuc"/>
</dbReference>
<sequence>MPSRLGRAPGDEKARLAEREKVIPWRKWYHSQRWKALRIEVLKRDHWTCQQTGVICTGKHPEPNSPVIDHKHPHRGDERLFWDINNLQTVTKEYHDSEKQKQERAQPGW</sequence>
<dbReference type="SMART" id="SM00507">
    <property type="entry name" value="HNHc"/>
    <property type="match status" value="1"/>
</dbReference>
<proteinExistence type="predicted"/>
<name>A0ABT9PU03_9HYPH</name>
<accession>A0ABT9PU03</accession>
<evidence type="ECO:0000259" key="1">
    <source>
        <dbReference type="SMART" id="SM00507"/>
    </source>
</evidence>